<dbReference type="NCBIfam" id="TIGR04183">
    <property type="entry name" value="Por_Secre_tail"/>
    <property type="match status" value="1"/>
</dbReference>
<evidence type="ECO:0000256" key="3">
    <source>
        <dbReference type="SAM" id="SignalP"/>
    </source>
</evidence>
<dbReference type="InterPro" id="IPR000757">
    <property type="entry name" value="Beta-glucanase-like"/>
</dbReference>
<dbReference type="Pfam" id="PF00722">
    <property type="entry name" value="Glyco_hydro_16"/>
    <property type="match status" value="1"/>
</dbReference>
<keyword evidence="2 3" id="KW-0732">Signal</keyword>
<comment type="similarity">
    <text evidence="1">Belongs to the glycosyl hydrolase 16 family.</text>
</comment>
<dbReference type="PROSITE" id="PS51762">
    <property type="entry name" value="GH16_2"/>
    <property type="match status" value="1"/>
</dbReference>
<protein>
    <submittedName>
        <fullName evidence="5">Family 16 glycosylhydrolase</fullName>
    </submittedName>
</protein>
<dbReference type="Proteomes" id="UP001597049">
    <property type="component" value="Unassembled WGS sequence"/>
</dbReference>
<evidence type="ECO:0000259" key="4">
    <source>
        <dbReference type="PROSITE" id="PS51762"/>
    </source>
</evidence>
<name>A0ABW3GR34_9FLAO</name>
<dbReference type="InterPro" id="IPR026444">
    <property type="entry name" value="Secre_tail"/>
</dbReference>
<dbReference type="InterPro" id="IPR013320">
    <property type="entry name" value="ConA-like_dom_sf"/>
</dbReference>
<sequence length="542" mass="61699">MTKFLLALLILMTSLSSFSQVLEDDFEGNSTISTWFPDNAEIHTDFSNPFPNSENPTSTVLRYNDNGGLYANIGFDSSEPIILEQNTPFSLKIYIPSSSITGNQQNQISLKLQNKNQQSPWSDQTEIIKPVTLDQWQTITFDFATDNYINLDPSSQDPLDRTDFNRVLLQINGENNTDFVTAFIDDFYFAGGEPSNPTDPENPSDPVYDELVWSDEFDTDGTLDSEKWFHQTELPNGESWFNGEIQHYTDRIENTFVENGIMHLVAKKETFTDQGVTKDYTSARLNSKFTFTYGRVEVRAKLPTGAGTWPAIWMLGKNIDETGGYWDNQGFGTTPWPECGEIDIMEHWGYNQNFVQSAMHTPSSYGGTINHGGQYISTVSSEFHTYTLDWYEDRMVFAVDGNVHYIYEPDTQNADTWPFTEDQYILLNTAIQPSIDPTFTESTFEIDYVRVYQESSLSTEAVSDRSKLNITPNPVDQFTTVVNGRLNTNQTLDIYTIQGQLKESYRINSRQTEIDMSGWSSGVYLFKVKGSGYNDTYKVIKL</sequence>
<evidence type="ECO:0000256" key="2">
    <source>
        <dbReference type="ARBA" id="ARBA00022729"/>
    </source>
</evidence>
<dbReference type="Gene3D" id="2.60.120.200">
    <property type="match status" value="1"/>
</dbReference>
<dbReference type="SUPFAM" id="SSF49899">
    <property type="entry name" value="Concanavalin A-like lectins/glucanases"/>
    <property type="match status" value="1"/>
</dbReference>
<dbReference type="Pfam" id="PF18962">
    <property type="entry name" value="Por_Secre_tail"/>
    <property type="match status" value="1"/>
</dbReference>
<feature type="domain" description="GH16" evidence="4">
    <location>
        <begin position="198"/>
        <end position="457"/>
    </location>
</feature>
<feature type="signal peptide" evidence="3">
    <location>
        <begin position="1"/>
        <end position="19"/>
    </location>
</feature>
<proteinExistence type="inferred from homology"/>
<keyword evidence="6" id="KW-1185">Reference proteome</keyword>
<dbReference type="PANTHER" id="PTHR10963:SF60">
    <property type="entry name" value="GRAM-NEGATIVE BACTERIA-BINDING PROTEIN 1-RELATED"/>
    <property type="match status" value="1"/>
</dbReference>
<evidence type="ECO:0000313" key="5">
    <source>
        <dbReference type="EMBL" id="MFD0931094.1"/>
    </source>
</evidence>
<organism evidence="5 6">
    <name type="scientific">Psychroflexus salinarum</name>
    <dbReference type="NCBI Taxonomy" id="546024"/>
    <lineage>
        <taxon>Bacteria</taxon>
        <taxon>Pseudomonadati</taxon>
        <taxon>Bacteroidota</taxon>
        <taxon>Flavobacteriia</taxon>
        <taxon>Flavobacteriales</taxon>
        <taxon>Flavobacteriaceae</taxon>
        <taxon>Psychroflexus</taxon>
    </lineage>
</organism>
<dbReference type="Gene3D" id="2.60.120.260">
    <property type="entry name" value="Galactose-binding domain-like"/>
    <property type="match status" value="1"/>
</dbReference>
<gene>
    <name evidence="5" type="ORF">ACFQ0R_00635</name>
</gene>
<evidence type="ECO:0000256" key="1">
    <source>
        <dbReference type="ARBA" id="ARBA00006865"/>
    </source>
</evidence>
<feature type="chain" id="PRO_5045929202" evidence="3">
    <location>
        <begin position="20"/>
        <end position="542"/>
    </location>
</feature>
<dbReference type="CDD" id="cd08023">
    <property type="entry name" value="GH16_laminarinase_like"/>
    <property type="match status" value="1"/>
</dbReference>
<dbReference type="InterPro" id="IPR050546">
    <property type="entry name" value="Glycosyl_Hydrlase_16"/>
</dbReference>
<accession>A0ABW3GR34</accession>
<reference evidence="6" key="1">
    <citation type="journal article" date="2019" name="Int. J. Syst. Evol. Microbiol.">
        <title>The Global Catalogue of Microorganisms (GCM) 10K type strain sequencing project: providing services to taxonomists for standard genome sequencing and annotation.</title>
        <authorList>
            <consortium name="The Broad Institute Genomics Platform"/>
            <consortium name="The Broad Institute Genome Sequencing Center for Infectious Disease"/>
            <person name="Wu L."/>
            <person name="Ma J."/>
        </authorList>
    </citation>
    <scope>NUCLEOTIDE SEQUENCE [LARGE SCALE GENOMIC DNA]</scope>
    <source>
        <strain evidence="6">CCUG 56752</strain>
    </source>
</reference>
<comment type="caution">
    <text evidence="5">The sequence shown here is derived from an EMBL/GenBank/DDBJ whole genome shotgun (WGS) entry which is preliminary data.</text>
</comment>
<dbReference type="EMBL" id="JBHTIV010000002">
    <property type="protein sequence ID" value="MFD0931094.1"/>
    <property type="molecule type" value="Genomic_DNA"/>
</dbReference>
<evidence type="ECO:0000313" key="6">
    <source>
        <dbReference type="Proteomes" id="UP001597049"/>
    </source>
</evidence>
<dbReference type="RefSeq" id="WP_379656433.1">
    <property type="nucleotide sequence ID" value="NZ_JBHTIV010000002.1"/>
</dbReference>
<dbReference type="PANTHER" id="PTHR10963">
    <property type="entry name" value="GLYCOSYL HYDROLASE-RELATED"/>
    <property type="match status" value="1"/>
</dbReference>